<keyword evidence="1" id="KW-0805">Transcription regulation</keyword>
<keyword evidence="3" id="KW-0804">Transcription</keyword>
<evidence type="ECO:0000259" key="5">
    <source>
        <dbReference type="PROSITE" id="PS50932"/>
    </source>
</evidence>
<dbReference type="InterPro" id="IPR046335">
    <property type="entry name" value="LacI/GalR-like_sensor"/>
</dbReference>
<name>A0ABP6XFV7_9ACTN</name>
<dbReference type="EMBL" id="BAAAYR010000002">
    <property type="protein sequence ID" value="GAA3566556.1"/>
    <property type="molecule type" value="Genomic_DNA"/>
</dbReference>
<dbReference type="SUPFAM" id="SSF47413">
    <property type="entry name" value="lambda repressor-like DNA-binding domains"/>
    <property type="match status" value="1"/>
</dbReference>
<sequence>MTASLRSVAARAGVSVRTVSNVVNDFPHVAPATRAAVQAAIAELGYRPNLAARQLRRGRTGAIGLVVPEVHSPYFSQLASVIVRLAETRGLTVLIDQTEGDPERERRLLGGSTFGVDGMIVSPWSLDVAELARTDTVPLVLLGERSGRSALDHVGFDNVAAARDATAHLVAVGRQRIAAVGTQPHLTNDTGRQRLEGYHQALRAAGRTPDPRLEVAVRALHRADGVVAMESLLDRPVVPDAVFCFTDELALGAIRALADRGLRVPEDVAIVGFDDIEDGRFSVPTLTTIAPDKEQIATGCLDTLAARMLDPDGAGQEVVTTYELVVRQSSGEHRNSAPDQGGRAPGTTPKIH</sequence>
<gene>
    <name evidence="6" type="ORF">GCM10022197_23140</name>
</gene>
<evidence type="ECO:0000313" key="7">
    <source>
        <dbReference type="Proteomes" id="UP001500767"/>
    </source>
</evidence>
<dbReference type="SUPFAM" id="SSF53822">
    <property type="entry name" value="Periplasmic binding protein-like I"/>
    <property type="match status" value="1"/>
</dbReference>
<dbReference type="PROSITE" id="PS50932">
    <property type="entry name" value="HTH_LACI_2"/>
    <property type="match status" value="1"/>
</dbReference>
<dbReference type="Proteomes" id="UP001500767">
    <property type="component" value="Unassembled WGS sequence"/>
</dbReference>
<dbReference type="GO" id="GO:0003677">
    <property type="term" value="F:DNA binding"/>
    <property type="evidence" value="ECO:0007669"/>
    <property type="project" value="UniProtKB-KW"/>
</dbReference>
<accession>A0ABP6XFV7</accession>
<dbReference type="InterPro" id="IPR028082">
    <property type="entry name" value="Peripla_BP_I"/>
</dbReference>
<dbReference type="CDD" id="cd06267">
    <property type="entry name" value="PBP1_LacI_sugar_binding-like"/>
    <property type="match status" value="1"/>
</dbReference>
<comment type="caution">
    <text evidence="6">The sequence shown here is derived from an EMBL/GenBank/DDBJ whole genome shotgun (WGS) entry which is preliminary data.</text>
</comment>
<dbReference type="Gene3D" id="3.40.50.2300">
    <property type="match status" value="2"/>
</dbReference>
<evidence type="ECO:0000313" key="6">
    <source>
        <dbReference type="EMBL" id="GAA3566556.1"/>
    </source>
</evidence>
<evidence type="ECO:0000256" key="4">
    <source>
        <dbReference type="SAM" id="MobiDB-lite"/>
    </source>
</evidence>
<reference evidence="7" key="1">
    <citation type="journal article" date="2019" name="Int. J. Syst. Evol. Microbiol.">
        <title>The Global Catalogue of Microorganisms (GCM) 10K type strain sequencing project: providing services to taxonomists for standard genome sequencing and annotation.</title>
        <authorList>
            <consortium name="The Broad Institute Genomics Platform"/>
            <consortium name="The Broad Institute Genome Sequencing Center for Infectious Disease"/>
            <person name="Wu L."/>
            <person name="Ma J."/>
        </authorList>
    </citation>
    <scope>NUCLEOTIDE SEQUENCE [LARGE SCALE GENOMIC DNA]</scope>
    <source>
        <strain evidence="7">JCM 16540</strain>
    </source>
</reference>
<feature type="domain" description="HTH lacI-type" evidence="5">
    <location>
        <begin position="3"/>
        <end position="57"/>
    </location>
</feature>
<evidence type="ECO:0000256" key="3">
    <source>
        <dbReference type="ARBA" id="ARBA00023163"/>
    </source>
</evidence>
<protein>
    <submittedName>
        <fullName evidence="6">LacI family DNA-binding transcriptional regulator</fullName>
    </submittedName>
</protein>
<dbReference type="InterPro" id="IPR010982">
    <property type="entry name" value="Lambda_DNA-bd_dom_sf"/>
</dbReference>
<dbReference type="PANTHER" id="PTHR30146:SF153">
    <property type="entry name" value="LACTOSE OPERON REPRESSOR"/>
    <property type="match status" value="1"/>
</dbReference>
<dbReference type="InterPro" id="IPR000843">
    <property type="entry name" value="HTH_LacI"/>
</dbReference>
<evidence type="ECO:0000256" key="2">
    <source>
        <dbReference type="ARBA" id="ARBA00023125"/>
    </source>
</evidence>
<dbReference type="CDD" id="cd01392">
    <property type="entry name" value="HTH_LacI"/>
    <property type="match status" value="1"/>
</dbReference>
<organism evidence="6 7">
    <name type="scientific">Microlunatus spumicola</name>
    <dbReference type="NCBI Taxonomy" id="81499"/>
    <lineage>
        <taxon>Bacteria</taxon>
        <taxon>Bacillati</taxon>
        <taxon>Actinomycetota</taxon>
        <taxon>Actinomycetes</taxon>
        <taxon>Propionibacteriales</taxon>
        <taxon>Propionibacteriaceae</taxon>
        <taxon>Microlunatus</taxon>
    </lineage>
</organism>
<dbReference type="Pfam" id="PF13377">
    <property type="entry name" value="Peripla_BP_3"/>
    <property type="match status" value="1"/>
</dbReference>
<feature type="region of interest" description="Disordered" evidence="4">
    <location>
        <begin position="329"/>
        <end position="352"/>
    </location>
</feature>
<evidence type="ECO:0000256" key="1">
    <source>
        <dbReference type="ARBA" id="ARBA00023015"/>
    </source>
</evidence>
<proteinExistence type="predicted"/>
<dbReference type="SMART" id="SM00354">
    <property type="entry name" value="HTH_LACI"/>
    <property type="match status" value="1"/>
</dbReference>
<keyword evidence="7" id="KW-1185">Reference proteome</keyword>
<dbReference type="Pfam" id="PF00356">
    <property type="entry name" value="LacI"/>
    <property type="match status" value="1"/>
</dbReference>
<dbReference type="RefSeq" id="WP_204910545.1">
    <property type="nucleotide sequence ID" value="NZ_BAAAYR010000002.1"/>
</dbReference>
<dbReference type="Gene3D" id="1.10.260.40">
    <property type="entry name" value="lambda repressor-like DNA-binding domains"/>
    <property type="match status" value="1"/>
</dbReference>
<dbReference type="PANTHER" id="PTHR30146">
    <property type="entry name" value="LACI-RELATED TRANSCRIPTIONAL REPRESSOR"/>
    <property type="match status" value="1"/>
</dbReference>
<keyword evidence="2 6" id="KW-0238">DNA-binding</keyword>